<name>A0ABX0FAF0_9BACL</name>
<dbReference type="InterPro" id="IPR037883">
    <property type="entry name" value="Knr4/Smi1-like_sf"/>
</dbReference>
<evidence type="ECO:0000256" key="1">
    <source>
        <dbReference type="SAM" id="MobiDB-lite"/>
    </source>
</evidence>
<dbReference type="Proteomes" id="UP000800303">
    <property type="component" value="Unassembled WGS sequence"/>
</dbReference>
<dbReference type="SMART" id="SM00860">
    <property type="entry name" value="SMI1_KNR4"/>
    <property type="match status" value="1"/>
</dbReference>
<evidence type="ECO:0000313" key="4">
    <source>
        <dbReference type="Proteomes" id="UP000800303"/>
    </source>
</evidence>
<dbReference type="SUPFAM" id="SSF48371">
    <property type="entry name" value="ARM repeat"/>
    <property type="match status" value="1"/>
</dbReference>
<accession>A0ABX0FAF0</accession>
<dbReference type="RefSeq" id="WP_166276369.1">
    <property type="nucleotide sequence ID" value="NZ_JAAFGS010000006.1"/>
</dbReference>
<feature type="region of interest" description="Disordered" evidence="1">
    <location>
        <begin position="1"/>
        <end position="29"/>
    </location>
</feature>
<sequence>MEFWKRKKAAGSEEPEQMREQAPPPAVPTQTERIIAKVPLASRKDNLRKVFGASSHKYALKEPLSPETVEAFERKHGISLPQELTDFLTLVGNGGAGPHYGIYPLEEMEEESARLAEPCLLRPDFTLDEWRQLDARCEEQAEEEDDQAYAAAGERMFQGTLCIGTQGCTYDTVLVLNGPYRGRIAYIDRDYQQPFFTYEENFLNWYERWLDELLAGYNVDSFGKLRHGGEEELFALFDETDDEDTRFEAIRGLFKLPSLQPDTIARLRIIFREAEPFSPLAHMTMRHLASVDFPYVEADTLYYIRRGPESADRQAAARLISTYMPAERLRKWLPSLIRLLHGENDSDAFFSLLMLLEEAEALDFDVLRPLFAHPEAGIRSKVFYAAGKLPDKARHVDVLREGLLDPDTKVRLYAVQALRDVADPELLPLYGKLLQEHAERSDHIVGNVMGRLQEFGDEALPLLRETALSHPNPYVKEEARQILERRGAIRND</sequence>
<dbReference type="Gene3D" id="1.25.10.10">
    <property type="entry name" value="Leucine-rich Repeat Variant"/>
    <property type="match status" value="1"/>
</dbReference>
<evidence type="ECO:0000259" key="2">
    <source>
        <dbReference type="SMART" id="SM00860"/>
    </source>
</evidence>
<evidence type="ECO:0000313" key="3">
    <source>
        <dbReference type="EMBL" id="NGZ76935.1"/>
    </source>
</evidence>
<feature type="domain" description="Knr4/Smi1-like" evidence="2">
    <location>
        <begin position="63"/>
        <end position="216"/>
    </location>
</feature>
<organism evidence="3 4">
    <name type="scientific">Saccharibacillus alkalitolerans</name>
    <dbReference type="NCBI Taxonomy" id="2705290"/>
    <lineage>
        <taxon>Bacteria</taxon>
        <taxon>Bacillati</taxon>
        <taxon>Bacillota</taxon>
        <taxon>Bacilli</taxon>
        <taxon>Bacillales</taxon>
        <taxon>Paenibacillaceae</taxon>
        <taxon>Saccharibacillus</taxon>
    </lineage>
</organism>
<dbReference type="InterPro" id="IPR018958">
    <property type="entry name" value="Knr4/Smi1-like_dom"/>
</dbReference>
<comment type="caution">
    <text evidence="3">The sequence shown here is derived from an EMBL/GenBank/DDBJ whole genome shotgun (WGS) entry which is preliminary data.</text>
</comment>
<dbReference type="EMBL" id="JAAFGS010000006">
    <property type="protein sequence ID" value="NGZ76935.1"/>
    <property type="molecule type" value="Genomic_DNA"/>
</dbReference>
<dbReference type="SUPFAM" id="SSF160631">
    <property type="entry name" value="SMI1/KNR4-like"/>
    <property type="match status" value="1"/>
</dbReference>
<dbReference type="InterPro" id="IPR011989">
    <property type="entry name" value="ARM-like"/>
</dbReference>
<reference evidence="3 4" key="1">
    <citation type="submission" date="2020-01" db="EMBL/GenBank/DDBJ databases">
        <title>Polyphasic characterisation and genomic insights into a novel alkali tolerant bacterium VR-M41.</title>
        <authorList>
            <person name="Vemuluri V.R."/>
        </authorList>
    </citation>
    <scope>NUCLEOTIDE SEQUENCE [LARGE SCALE GENOMIC DNA]</scope>
    <source>
        <strain evidence="3 4">VR-M41</strain>
    </source>
</reference>
<keyword evidence="4" id="KW-1185">Reference proteome</keyword>
<dbReference type="InterPro" id="IPR016024">
    <property type="entry name" value="ARM-type_fold"/>
</dbReference>
<protein>
    <submittedName>
        <fullName evidence="3">SMI1/KNR4 family protein</fullName>
    </submittedName>
</protein>
<dbReference type="Pfam" id="PF09346">
    <property type="entry name" value="SMI1_KNR4"/>
    <property type="match status" value="1"/>
</dbReference>
<gene>
    <name evidence="3" type="ORF">GYN08_16635</name>
</gene>
<proteinExistence type="predicted"/>
<dbReference type="Gene3D" id="3.40.1580.10">
    <property type="entry name" value="SMI1/KNR4-like"/>
    <property type="match status" value="1"/>
</dbReference>
<dbReference type="Pfam" id="PF13646">
    <property type="entry name" value="HEAT_2"/>
    <property type="match status" value="1"/>
</dbReference>